<proteinExistence type="predicted"/>
<reference evidence="2" key="1">
    <citation type="submission" date="2018-01" db="EMBL/GenBank/DDBJ databases">
        <authorList>
            <person name="Kerou L M."/>
        </authorList>
    </citation>
    <scope>NUCLEOTIDE SEQUENCE [LARGE SCALE GENOMIC DNA]</scope>
    <source>
        <strain evidence="2">SCU2</strain>
    </source>
</reference>
<evidence type="ECO:0000313" key="1">
    <source>
        <dbReference type="EMBL" id="SPC34070.1"/>
    </source>
</evidence>
<dbReference type="EMBL" id="LT981265">
    <property type="protein sequence ID" value="SPC34070.1"/>
    <property type="molecule type" value="Genomic_DNA"/>
</dbReference>
<evidence type="ECO:0000313" key="2">
    <source>
        <dbReference type="Proteomes" id="UP000236248"/>
    </source>
</evidence>
<dbReference type="KEGG" id="ncv:NCAV_0893"/>
<organism evidence="1 2">
    <name type="scientific">Candidatus Nitrosocaldus cavascurensis</name>
    <dbReference type="NCBI Taxonomy" id="2058097"/>
    <lineage>
        <taxon>Archaea</taxon>
        <taxon>Nitrososphaerota</taxon>
        <taxon>Nitrososphaeria</taxon>
        <taxon>Candidatus Nitrosocaldales</taxon>
        <taxon>Candidatus Nitrosocaldaceae</taxon>
        <taxon>Candidatus Nitrosocaldus</taxon>
    </lineage>
</organism>
<keyword evidence="2" id="KW-1185">Reference proteome</keyword>
<gene>
    <name evidence="1" type="ORF">NCAV_0893</name>
</gene>
<dbReference type="Proteomes" id="UP000236248">
    <property type="component" value="Chromosome NCAV"/>
</dbReference>
<accession>A0A2K5AQZ6</accession>
<name>A0A2K5AQZ6_9ARCH</name>
<dbReference type="AlphaFoldDB" id="A0A2K5AQZ6"/>
<sequence>MEEFVRTSVKFEDIMNNTTATQLKNLTNYR</sequence>
<protein>
    <submittedName>
        <fullName evidence="1">Uncharacterized protein</fullName>
    </submittedName>
</protein>